<dbReference type="SUPFAM" id="SSF56112">
    <property type="entry name" value="Protein kinase-like (PK-like)"/>
    <property type="match status" value="1"/>
</dbReference>
<dbReference type="EMBL" id="JXBL01000001">
    <property type="protein sequence ID" value="KIE42852.1"/>
    <property type="molecule type" value="Genomic_DNA"/>
</dbReference>
<protein>
    <submittedName>
        <fullName evidence="4">Ubiquinone biosynthesis protein UbiB</fullName>
    </submittedName>
</protein>
<dbReference type="InterPro" id="IPR011009">
    <property type="entry name" value="Kinase-like_dom_sf"/>
</dbReference>
<dbReference type="RefSeq" id="WP_039645793.1">
    <property type="nucleotide sequence ID" value="NZ_JXBL01000001.1"/>
</dbReference>
<proteinExistence type="inferred from homology"/>
<sequence>MLSVFQFNRNIRSLRRYRQIVRVLVKYGFEHALSLMGLSRFVARGRRLFRKPEPELTRLSPAERMRLALEELGPTFVKLGQILSTRPDVIPRSFVLEFARLQDQVPSFPFEDALDQISRELGRDPEERFSFIDPEPLAAASIAQVHRARLVSGQEVVIKVRRPGVVEAVETDIDAMMGLAVLAERHLPRSDIYDPVGLVKEFARTIRREMDFAREGHTIERFAENFAGDPTLYFPTVHWDCTARGLLTMEFINGIKVSDTAALERAGMDRRLIARRGADAFLKMVLTHGFFHGDPHPGNVLILPDNVICLLDYGMVGRLDAQLKGYLTDILLAIVQRDVDEVISLLLYSGEIADTLDTRALKRDLAGLIDNYYETPLQEIEVGRVLLEFLEVITTYHIKFQPDLMLLAKALVAIEGMGRELDPTFDMVEHLRPFMKQAVRDRFSPRQLIREMNSNLLSYFTLARNLPRDLKELLNRINRNKFKIDLEHRGLDRAMREFDKSVNRLSSSLIIAALIVGSSIVMQTDKGPKFLDFPVFAFMGYTIAGFIGLWWVVAIIRSGRL</sequence>
<reference evidence="4 5" key="1">
    <citation type="submission" date="2015-01" db="EMBL/GenBank/DDBJ databases">
        <title>Genome sequence of the anaerobic bacterium Geobacter soli GSS01, a dissimilatory Fe(III) reducer from soil.</title>
        <authorList>
            <person name="Yang G."/>
            <person name="Zhou S."/>
        </authorList>
    </citation>
    <scope>NUCLEOTIDE SEQUENCE [LARGE SCALE GENOMIC DNA]</scope>
    <source>
        <strain evidence="4 5">GSS01</strain>
    </source>
</reference>
<name>A0A0C1QQ77_9BACT</name>
<keyword evidence="5" id="KW-1185">Reference proteome</keyword>
<feature type="transmembrane region" description="Helical" evidence="2">
    <location>
        <begin position="535"/>
        <end position="556"/>
    </location>
</feature>
<keyword evidence="4" id="KW-0830">Ubiquinone</keyword>
<dbReference type="PANTHER" id="PTHR10566">
    <property type="entry name" value="CHAPERONE-ACTIVITY OF BC1 COMPLEX CABC1 -RELATED"/>
    <property type="match status" value="1"/>
</dbReference>
<keyword evidence="2" id="KW-0472">Membrane</keyword>
<dbReference type="Proteomes" id="UP000031433">
    <property type="component" value="Unassembled WGS sequence"/>
</dbReference>
<feature type="transmembrane region" description="Helical" evidence="2">
    <location>
        <begin position="505"/>
        <end position="523"/>
    </location>
</feature>
<keyword evidence="2" id="KW-0812">Transmembrane</keyword>
<dbReference type="CDD" id="cd05121">
    <property type="entry name" value="ABC1_ADCK3-like"/>
    <property type="match status" value="1"/>
</dbReference>
<dbReference type="PROSITE" id="PS50011">
    <property type="entry name" value="PROTEIN_KINASE_DOM"/>
    <property type="match status" value="1"/>
</dbReference>
<dbReference type="InterPro" id="IPR000719">
    <property type="entry name" value="Prot_kinase_dom"/>
</dbReference>
<gene>
    <name evidence="4" type="ORF">SE37_09510</name>
</gene>
<comment type="similarity">
    <text evidence="1">Belongs to the protein kinase superfamily. ADCK protein kinase family.</text>
</comment>
<organism evidence="4 5">
    <name type="scientific">Geobacter soli</name>
    <dbReference type="NCBI Taxonomy" id="1510391"/>
    <lineage>
        <taxon>Bacteria</taxon>
        <taxon>Pseudomonadati</taxon>
        <taxon>Thermodesulfobacteriota</taxon>
        <taxon>Desulfuromonadia</taxon>
        <taxon>Geobacterales</taxon>
        <taxon>Geobacteraceae</taxon>
        <taxon>Geobacter</taxon>
    </lineage>
</organism>
<dbReference type="GO" id="GO:0004672">
    <property type="term" value="F:protein kinase activity"/>
    <property type="evidence" value="ECO:0007669"/>
    <property type="project" value="InterPro"/>
</dbReference>
<comment type="caution">
    <text evidence="4">The sequence shown here is derived from an EMBL/GenBank/DDBJ whole genome shotgun (WGS) entry which is preliminary data.</text>
</comment>
<evidence type="ECO:0000313" key="4">
    <source>
        <dbReference type="EMBL" id="KIE42852.1"/>
    </source>
</evidence>
<dbReference type="AlphaFoldDB" id="A0A0C1QQ77"/>
<evidence type="ECO:0000256" key="2">
    <source>
        <dbReference type="SAM" id="Phobius"/>
    </source>
</evidence>
<dbReference type="Pfam" id="PF03109">
    <property type="entry name" value="ABC1"/>
    <property type="match status" value="1"/>
</dbReference>
<dbReference type="InterPro" id="IPR050154">
    <property type="entry name" value="UbiB_kinase"/>
</dbReference>
<accession>A0A0C1QQ77</accession>
<dbReference type="PANTHER" id="PTHR10566:SF113">
    <property type="entry name" value="PROTEIN ACTIVITY OF BC1 COMPLEX KINASE 7, CHLOROPLASTIC"/>
    <property type="match status" value="1"/>
</dbReference>
<evidence type="ECO:0000259" key="3">
    <source>
        <dbReference type="PROSITE" id="PS50011"/>
    </source>
</evidence>
<dbReference type="InterPro" id="IPR004147">
    <property type="entry name" value="ABC1_dom"/>
</dbReference>
<evidence type="ECO:0000256" key="1">
    <source>
        <dbReference type="ARBA" id="ARBA00009670"/>
    </source>
</evidence>
<keyword evidence="2" id="KW-1133">Transmembrane helix</keyword>
<evidence type="ECO:0000313" key="5">
    <source>
        <dbReference type="Proteomes" id="UP000031433"/>
    </source>
</evidence>
<feature type="domain" description="Protein kinase" evidence="3">
    <location>
        <begin position="131"/>
        <end position="460"/>
    </location>
</feature>
<dbReference type="GO" id="GO:0005524">
    <property type="term" value="F:ATP binding"/>
    <property type="evidence" value="ECO:0007669"/>
    <property type="project" value="InterPro"/>
</dbReference>